<comment type="caution">
    <text evidence="1">The sequence shown here is derived from an EMBL/GenBank/DDBJ whole genome shotgun (WGS) entry which is preliminary data.</text>
</comment>
<name>A0A016SWN3_9BILA</name>
<gene>
    <name evidence="1" type="primary">Acey_s0167.g146</name>
    <name evidence="1" type="ORF">Y032_0167g146</name>
</gene>
<protein>
    <submittedName>
        <fullName evidence="1">Uncharacterized protein</fullName>
    </submittedName>
</protein>
<evidence type="ECO:0000313" key="2">
    <source>
        <dbReference type="Proteomes" id="UP000024635"/>
    </source>
</evidence>
<accession>A0A016SWN3</accession>
<evidence type="ECO:0000313" key="1">
    <source>
        <dbReference type="EMBL" id="EYB94832.1"/>
    </source>
</evidence>
<dbReference type="AlphaFoldDB" id="A0A016SWN3"/>
<dbReference type="Proteomes" id="UP000024635">
    <property type="component" value="Unassembled WGS sequence"/>
</dbReference>
<organism evidence="1 2">
    <name type="scientific">Ancylostoma ceylanicum</name>
    <dbReference type="NCBI Taxonomy" id="53326"/>
    <lineage>
        <taxon>Eukaryota</taxon>
        <taxon>Metazoa</taxon>
        <taxon>Ecdysozoa</taxon>
        <taxon>Nematoda</taxon>
        <taxon>Chromadorea</taxon>
        <taxon>Rhabditida</taxon>
        <taxon>Rhabditina</taxon>
        <taxon>Rhabditomorpha</taxon>
        <taxon>Strongyloidea</taxon>
        <taxon>Ancylostomatidae</taxon>
        <taxon>Ancylostomatinae</taxon>
        <taxon>Ancylostoma</taxon>
    </lineage>
</organism>
<reference evidence="2" key="1">
    <citation type="journal article" date="2015" name="Nat. Genet.">
        <title>The genome and transcriptome of the zoonotic hookworm Ancylostoma ceylanicum identify infection-specific gene families.</title>
        <authorList>
            <person name="Schwarz E.M."/>
            <person name="Hu Y."/>
            <person name="Antoshechkin I."/>
            <person name="Miller M.M."/>
            <person name="Sternberg P.W."/>
            <person name="Aroian R.V."/>
        </authorList>
    </citation>
    <scope>NUCLEOTIDE SEQUENCE</scope>
    <source>
        <strain evidence="2">HY135</strain>
    </source>
</reference>
<proteinExistence type="predicted"/>
<keyword evidence="2" id="KW-1185">Reference proteome</keyword>
<sequence length="71" mass="8429">MEWTPSTRIRNDTRIYHLRKTRPSCGRMRNSAFISHLPGCFTLFHHCLGVHRTLKTSKFSGISKERRKKKE</sequence>
<dbReference type="EMBL" id="JARK01001503">
    <property type="protein sequence ID" value="EYB94832.1"/>
    <property type="molecule type" value="Genomic_DNA"/>
</dbReference>